<dbReference type="GO" id="GO:0004252">
    <property type="term" value="F:serine-type endopeptidase activity"/>
    <property type="evidence" value="ECO:0007669"/>
    <property type="project" value="InterPro"/>
</dbReference>
<dbReference type="Pfam" id="PF13180">
    <property type="entry name" value="PDZ_2"/>
    <property type="match status" value="1"/>
</dbReference>
<dbReference type="AlphaFoldDB" id="A0A178U7A1"/>
<evidence type="ECO:0000256" key="3">
    <source>
        <dbReference type="ARBA" id="ARBA00022801"/>
    </source>
</evidence>
<evidence type="ECO:0000259" key="7">
    <source>
        <dbReference type="Pfam" id="PF17815"/>
    </source>
</evidence>
<dbReference type="InterPro" id="IPR036034">
    <property type="entry name" value="PDZ_sf"/>
</dbReference>
<dbReference type="EMBL" id="LUHQ01000005">
    <property type="protein sequence ID" value="OAO89515.1"/>
    <property type="molecule type" value="Genomic_DNA"/>
</dbReference>
<keyword evidence="3" id="KW-0378">Hydrolase</keyword>
<reference evidence="9" key="1">
    <citation type="journal article" date="2016" name="Proc. Natl. Acad. Sci. U.S.A.">
        <title>Chromosome-level assembly of Arabidopsis thaliana Ler reveals the extent of translocation and inversion polymorphisms.</title>
        <authorList>
            <person name="Zapata L."/>
            <person name="Ding J."/>
            <person name="Willing E.M."/>
            <person name="Hartwig B."/>
            <person name="Bezdan D."/>
            <person name="Jiao W.B."/>
            <person name="Patel V."/>
            <person name="Velikkakam James G."/>
            <person name="Koornneef M."/>
            <person name="Ossowski S."/>
            <person name="Schneeberger K."/>
        </authorList>
    </citation>
    <scope>NUCLEOTIDE SEQUENCE [LARGE SCALE GENOMIC DNA]</scope>
    <source>
        <strain evidence="9">cv. Landsberg erecta</strain>
    </source>
</reference>
<dbReference type="Gene3D" id="3.20.190.20">
    <property type="match status" value="2"/>
</dbReference>
<dbReference type="Pfam" id="PF05477">
    <property type="entry name" value="SURF2"/>
    <property type="match status" value="1"/>
</dbReference>
<dbReference type="InterPro" id="IPR001478">
    <property type="entry name" value="PDZ"/>
</dbReference>
<feature type="domain" description="Protease Do-like PDZ" evidence="7">
    <location>
        <begin position="303"/>
        <end position="395"/>
    </location>
</feature>
<evidence type="ECO:0000256" key="2">
    <source>
        <dbReference type="ARBA" id="ARBA00022670"/>
    </source>
</evidence>
<dbReference type="Pfam" id="PF17815">
    <property type="entry name" value="PDZ_3"/>
    <property type="match status" value="2"/>
</dbReference>
<dbReference type="PRINTS" id="PR00834">
    <property type="entry name" value="PROTEASES2C"/>
</dbReference>
<protein>
    <submittedName>
        <fullName evidence="8">DegP13</fullName>
    </submittedName>
</protein>
<evidence type="ECO:0000259" key="6">
    <source>
        <dbReference type="Pfam" id="PF13180"/>
    </source>
</evidence>
<dbReference type="InterPro" id="IPR008833">
    <property type="entry name" value="Surf2"/>
</dbReference>
<evidence type="ECO:0000313" key="9">
    <source>
        <dbReference type="Proteomes" id="UP000078284"/>
    </source>
</evidence>
<dbReference type="PANTHER" id="PTHR45980">
    <property type="match status" value="1"/>
</dbReference>
<comment type="similarity">
    <text evidence="1">Belongs to the peptidase S1C family.</text>
</comment>
<dbReference type="SUPFAM" id="SSF50156">
    <property type="entry name" value="PDZ domain-like"/>
    <property type="match status" value="1"/>
</dbReference>
<feature type="compositionally biased region" description="Basic and acidic residues" evidence="5">
    <location>
        <begin position="579"/>
        <end position="602"/>
    </location>
</feature>
<dbReference type="Proteomes" id="UP000078284">
    <property type="component" value="Chromosome 5"/>
</dbReference>
<feature type="domain" description="PDZ" evidence="6">
    <location>
        <begin position="185"/>
        <end position="267"/>
    </location>
</feature>
<accession>A0A178U7A1</accession>
<dbReference type="InterPro" id="IPR001940">
    <property type="entry name" value="Peptidase_S1C"/>
</dbReference>
<dbReference type="PANTHER" id="PTHR45980:SF9">
    <property type="entry name" value="PROTEASE DO-LIKE 10, MITOCHONDRIAL-RELATED"/>
    <property type="match status" value="1"/>
</dbReference>
<gene>
    <name evidence="8" type="ordered locus">AXX17_At5g38290</name>
</gene>
<proteinExistence type="inferred from homology"/>
<organism evidence="8 9">
    <name type="scientific">Arabidopsis thaliana</name>
    <name type="common">Mouse-ear cress</name>
    <dbReference type="NCBI Taxonomy" id="3702"/>
    <lineage>
        <taxon>Eukaryota</taxon>
        <taxon>Viridiplantae</taxon>
        <taxon>Streptophyta</taxon>
        <taxon>Embryophyta</taxon>
        <taxon>Tracheophyta</taxon>
        <taxon>Spermatophyta</taxon>
        <taxon>Magnoliopsida</taxon>
        <taxon>eudicotyledons</taxon>
        <taxon>Gunneridae</taxon>
        <taxon>Pentapetalae</taxon>
        <taxon>rosids</taxon>
        <taxon>malvids</taxon>
        <taxon>Brassicales</taxon>
        <taxon>Brassicaceae</taxon>
        <taxon>Camelineae</taxon>
        <taxon>Arabidopsis</taxon>
    </lineage>
</organism>
<dbReference type="Gene3D" id="2.30.42.10">
    <property type="match status" value="1"/>
</dbReference>
<keyword evidence="4" id="KW-0720">Serine protease</keyword>
<feature type="region of interest" description="Disordered" evidence="5">
    <location>
        <begin position="525"/>
        <end position="623"/>
    </location>
</feature>
<dbReference type="InterPro" id="IPR009003">
    <property type="entry name" value="Peptidase_S1_PA"/>
</dbReference>
<evidence type="ECO:0000256" key="4">
    <source>
        <dbReference type="ARBA" id="ARBA00022825"/>
    </source>
</evidence>
<name>A0A178U7A1_ARATH</name>
<keyword evidence="2" id="KW-0645">Protease</keyword>
<dbReference type="ExpressionAtlas" id="A0A178U7A1">
    <property type="expression patterns" value="baseline and differential"/>
</dbReference>
<dbReference type="InterPro" id="IPR041517">
    <property type="entry name" value="DEGP_PDZ"/>
</dbReference>
<dbReference type="SUPFAM" id="SSF50494">
    <property type="entry name" value="Trypsin-like serine proteases"/>
    <property type="match status" value="1"/>
</dbReference>
<evidence type="ECO:0000256" key="5">
    <source>
        <dbReference type="SAM" id="MobiDB-lite"/>
    </source>
</evidence>
<dbReference type="Pfam" id="PF13365">
    <property type="entry name" value="Trypsin_2"/>
    <property type="match status" value="1"/>
</dbReference>
<evidence type="ECO:0000256" key="1">
    <source>
        <dbReference type="ARBA" id="ARBA00010541"/>
    </source>
</evidence>
<comment type="caution">
    <text evidence="8">The sequence shown here is derived from an EMBL/GenBank/DDBJ whole genome shotgun (WGS) entry which is preliminary data.</text>
</comment>
<evidence type="ECO:0000313" key="8">
    <source>
        <dbReference type="EMBL" id="OAO89515.1"/>
    </source>
</evidence>
<feature type="domain" description="Protease Do-like PDZ" evidence="7">
    <location>
        <begin position="274"/>
        <end position="302"/>
    </location>
</feature>
<dbReference type="InterPro" id="IPR046449">
    <property type="entry name" value="DEGP_PDZ_sf"/>
</dbReference>
<sequence length="623" mass="69460">MIITNAHVVANHILVLVIKRGSPKKYKAEVKAIGRECDLAILVIESKEFWEDMNPLELGDMPFLQESVNVIGYPTGGENISVTKGVVSRIESMDYAHGAINLPAIQTDAAMNPGNSGGPVCIGNKVVGVAFQTLGHSNNIGCLIPAPVVKHFITGVEKTGQYVGFCSLNLSYQHMDAQIRRHFKMNPEMTGILIYNINQHSDALNILKKYDVILSIDGVAIENDGTVIIPNRERIRLNDLVSLKQLGETILLKILREGKMHEFNITLKPVQRLVPAGQFDNNPSYYIFAGLVFVPLRKQHIKGSNGEQIVVISEVLADVINVEYYMYKHLKVNSVNKVKVENLKHLCELIEKCCTKDLRLELGDGRVIILDHQSAKSSTSLILERHRVPWAMSKDLMTDQSTTCSKRVYACLSLSESVTMMKKTAKEGKSLFGSPTFVDLGNGRLRCVETGHEVLAGDVESYARNKRCRLGLIDHALSQGKSPLNMFSQCPLSRSKLVCKLTGDTVNKNEEHIWKHVNGKRFLHKLEQVERGAGSSGRTEETQVNNPRHNKEDSGSEESDFWMPKSSSDSELDEETDEENCKGSHCDDKESEELSERTKRMSLEIGPSSFASRKKKSKNDELS</sequence>
<dbReference type="GO" id="GO:0006508">
    <property type="term" value="P:proteolysis"/>
    <property type="evidence" value="ECO:0007669"/>
    <property type="project" value="UniProtKB-KW"/>
</dbReference>
<dbReference type="Gene3D" id="2.40.10.120">
    <property type="match status" value="1"/>
</dbReference>